<dbReference type="EMBL" id="HBGA01023686">
    <property type="protein sequence ID" value="CAD8997889.1"/>
    <property type="molecule type" value="Transcribed_RNA"/>
</dbReference>
<proteinExistence type="predicted"/>
<name>A0A6U7U800_9EUGL</name>
<evidence type="ECO:0000256" key="1">
    <source>
        <dbReference type="SAM" id="MobiDB-lite"/>
    </source>
</evidence>
<accession>A0A6U7U800</accession>
<dbReference type="AlphaFoldDB" id="A0A6U7U800"/>
<sequence length="127" mass="13219">MAATQSSTQNLIVTEDCATVIMTAKKARYSSLRWGGAGGSCDVKGIQGPPQLPPGTLRVGSQKKGGSEKDLGGVEVAQCVFHPRLAHYAPLFFRGGVSRAGETHTPTGDGAVIRTQVYPGSSRFSGV</sequence>
<reference evidence="2" key="1">
    <citation type="submission" date="2021-01" db="EMBL/GenBank/DDBJ databases">
        <authorList>
            <person name="Corre E."/>
            <person name="Pelletier E."/>
            <person name="Niang G."/>
            <person name="Scheremetjew M."/>
            <person name="Finn R."/>
            <person name="Kale V."/>
            <person name="Holt S."/>
            <person name="Cochrane G."/>
            <person name="Meng A."/>
            <person name="Brown T."/>
            <person name="Cohen L."/>
        </authorList>
    </citation>
    <scope>NUCLEOTIDE SEQUENCE</scope>
    <source>
        <strain evidence="2">NIES-381</strain>
    </source>
</reference>
<dbReference type="EMBL" id="HBGA01023685">
    <property type="protein sequence ID" value="CAD8997888.1"/>
    <property type="molecule type" value="Transcribed_RNA"/>
</dbReference>
<evidence type="ECO:0000313" key="2">
    <source>
        <dbReference type="EMBL" id="CAD8997888.1"/>
    </source>
</evidence>
<gene>
    <name evidence="2" type="ORF">EGYM00392_LOCUS8957</name>
    <name evidence="3" type="ORF">EGYM00392_LOCUS8958</name>
</gene>
<organism evidence="2">
    <name type="scientific">Eutreptiella gymnastica</name>
    <dbReference type="NCBI Taxonomy" id="73025"/>
    <lineage>
        <taxon>Eukaryota</taxon>
        <taxon>Discoba</taxon>
        <taxon>Euglenozoa</taxon>
        <taxon>Euglenida</taxon>
        <taxon>Spirocuta</taxon>
        <taxon>Euglenophyceae</taxon>
        <taxon>Eutreptiales</taxon>
        <taxon>Eutreptiaceae</taxon>
        <taxon>Eutreptiella</taxon>
    </lineage>
</organism>
<evidence type="ECO:0000313" key="3">
    <source>
        <dbReference type="EMBL" id="CAD8997889.1"/>
    </source>
</evidence>
<protein>
    <submittedName>
        <fullName evidence="2">Uncharacterized protein</fullName>
    </submittedName>
</protein>
<feature type="region of interest" description="Disordered" evidence="1">
    <location>
        <begin position="44"/>
        <end position="69"/>
    </location>
</feature>